<keyword evidence="7" id="KW-0732">Signal</keyword>
<feature type="transmembrane region" description="Helical" evidence="6">
    <location>
        <begin position="303"/>
        <end position="319"/>
    </location>
</feature>
<feature type="transmembrane region" description="Helical" evidence="6">
    <location>
        <begin position="684"/>
        <end position="705"/>
    </location>
</feature>
<feature type="region of interest" description="Disordered" evidence="5">
    <location>
        <begin position="41"/>
        <end position="77"/>
    </location>
</feature>
<gene>
    <name evidence="9" type="ORF">CcCBS67573_g02094</name>
</gene>
<reference evidence="9 10" key="1">
    <citation type="journal article" date="2019" name="Sci. Rep.">
        <title>Comparative genomics of chytrid fungi reveal insights into the obligate biotrophic and pathogenic lifestyle of Synchytrium endobioticum.</title>
        <authorList>
            <person name="van de Vossenberg B.T.L.H."/>
            <person name="Warris S."/>
            <person name="Nguyen H.D.T."/>
            <person name="van Gent-Pelzer M.P.E."/>
            <person name="Joly D.L."/>
            <person name="van de Geest H.C."/>
            <person name="Bonants P.J.M."/>
            <person name="Smith D.S."/>
            <person name="Levesque C.A."/>
            <person name="van der Lee T.A.J."/>
        </authorList>
    </citation>
    <scope>NUCLEOTIDE SEQUENCE [LARGE SCALE GENOMIC DNA]</scope>
    <source>
        <strain evidence="9 10">CBS 675.73</strain>
    </source>
</reference>
<feature type="signal peptide" evidence="7">
    <location>
        <begin position="1"/>
        <end position="18"/>
    </location>
</feature>
<evidence type="ECO:0000256" key="3">
    <source>
        <dbReference type="ARBA" id="ARBA00022989"/>
    </source>
</evidence>
<feature type="transmembrane region" description="Helical" evidence="6">
    <location>
        <begin position="652"/>
        <end position="672"/>
    </location>
</feature>
<dbReference type="GO" id="GO:0016020">
    <property type="term" value="C:membrane"/>
    <property type="evidence" value="ECO:0007669"/>
    <property type="project" value="UniProtKB-SubCell"/>
</dbReference>
<evidence type="ECO:0000256" key="7">
    <source>
        <dbReference type="SAM" id="SignalP"/>
    </source>
</evidence>
<keyword evidence="2 6" id="KW-0812">Transmembrane</keyword>
<feature type="chain" id="PRO_5021386947" description="Anoctamin transmembrane domain-containing protein" evidence="7">
    <location>
        <begin position="19"/>
        <end position="775"/>
    </location>
</feature>
<keyword evidence="4 6" id="KW-0472">Membrane</keyword>
<dbReference type="InterPro" id="IPR007632">
    <property type="entry name" value="Anoctamin"/>
</dbReference>
<protein>
    <recommendedName>
        <fullName evidence="8">Anoctamin transmembrane domain-containing protein</fullName>
    </recommendedName>
</protein>
<evidence type="ECO:0000256" key="4">
    <source>
        <dbReference type="ARBA" id="ARBA00023136"/>
    </source>
</evidence>
<evidence type="ECO:0000256" key="5">
    <source>
        <dbReference type="SAM" id="MobiDB-lite"/>
    </source>
</evidence>
<comment type="caution">
    <text evidence="9">The sequence shown here is derived from an EMBL/GenBank/DDBJ whole genome shotgun (WGS) entry which is preliminary data.</text>
</comment>
<feature type="transmembrane region" description="Helical" evidence="6">
    <location>
        <begin position="415"/>
        <end position="439"/>
    </location>
</feature>
<evidence type="ECO:0000256" key="2">
    <source>
        <dbReference type="ARBA" id="ARBA00022692"/>
    </source>
</evidence>
<dbReference type="EMBL" id="QEAP01000041">
    <property type="protein sequence ID" value="TPX76633.1"/>
    <property type="molecule type" value="Genomic_DNA"/>
</dbReference>
<feature type="transmembrane region" description="Helical" evidence="6">
    <location>
        <begin position="369"/>
        <end position="395"/>
    </location>
</feature>
<evidence type="ECO:0000259" key="8">
    <source>
        <dbReference type="Pfam" id="PF04547"/>
    </source>
</evidence>
<feature type="domain" description="Anoctamin transmembrane" evidence="8">
    <location>
        <begin position="262"/>
        <end position="711"/>
    </location>
</feature>
<feature type="transmembrane region" description="Helical" evidence="6">
    <location>
        <begin position="460"/>
        <end position="481"/>
    </location>
</feature>
<dbReference type="OrthoDB" id="296386at2759"/>
<dbReference type="PANTHER" id="PTHR12308:SF73">
    <property type="entry name" value="ANOCTAMIN"/>
    <property type="match status" value="1"/>
</dbReference>
<evidence type="ECO:0000313" key="9">
    <source>
        <dbReference type="EMBL" id="TPX76633.1"/>
    </source>
</evidence>
<dbReference type="AlphaFoldDB" id="A0A507FK42"/>
<comment type="subcellular location">
    <subcellularLocation>
        <location evidence="1">Membrane</location>
        <topology evidence="1">Multi-pass membrane protein</topology>
    </subcellularLocation>
</comment>
<evidence type="ECO:0000256" key="6">
    <source>
        <dbReference type="SAM" id="Phobius"/>
    </source>
</evidence>
<accession>A0A507FK42</accession>
<dbReference type="Proteomes" id="UP000320333">
    <property type="component" value="Unassembled WGS sequence"/>
</dbReference>
<dbReference type="PANTHER" id="PTHR12308">
    <property type="entry name" value="ANOCTAMIN"/>
    <property type="match status" value="1"/>
</dbReference>
<proteinExistence type="predicted"/>
<organism evidence="9 10">
    <name type="scientific">Chytriomyces confervae</name>
    <dbReference type="NCBI Taxonomy" id="246404"/>
    <lineage>
        <taxon>Eukaryota</taxon>
        <taxon>Fungi</taxon>
        <taxon>Fungi incertae sedis</taxon>
        <taxon>Chytridiomycota</taxon>
        <taxon>Chytridiomycota incertae sedis</taxon>
        <taxon>Chytridiomycetes</taxon>
        <taxon>Chytridiales</taxon>
        <taxon>Chytriomycetaceae</taxon>
        <taxon>Chytriomyces</taxon>
    </lineage>
</organism>
<evidence type="ECO:0000313" key="10">
    <source>
        <dbReference type="Proteomes" id="UP000320333"/>
    </source>
</evidence>
<dbReference type="Pfam" id="PF04547">
    <property type="entry name" value="Anoctamin"/>
    <property type="match status" value="1"/>
</dbReference>
<keyword evidence="10" id="KW-1185">Reference proteome</keyword>
<name>A0A507FK42_9FUNG</name>
<keyword evidence="3 6" id="KW-1133">Transmembrane helix</keyword>
<evidence type="ECO:0000256" key="1">
    <source>
        <dbReference type="ARBA" id="ARBA00004141"/>
    </source>
</evidence>
<dbReference type="GO" id="GO:0005254">
    <property type="term" value="F:chloride channel activity"/>
    <property type="evidence" value="ECO:0007669"/>
    <property type="project" value="TreeGrafter"/>
</dbReference>
<feature type="transmembrane region" description="Helical" evidence="6">
    <location>
        <begin position="599"/>
        <end position="622"/>
    </location>
</feature>
<feature type="transmembrane region" description="Helical" evidence="6">
    <location>
        <begin position="278"/>
        <end position="297"/>
    </location>
</feature>
<dbReference type="InterPro" id="IPR049452">
    <property type="entry name" value="Anoctamin_TM"/>
</dbReference>
<dbReference type="STRING" id="246404.A0A507FK42"/>
<sequence length="775" mass="84996">MTATTSLLGTIALGIVLSAFPNEEFEWKTAPVHLLEDDDREHFQESLQSPATTPVSHTSHIRSRAMDTPATPASVAPPEAAPLSSAVTATLSTPSVVLVLSVKKAQLPAYTQVVHALVSNGLNVDAIPLAGGGSLFGAAPVAANSTHSIALRVTAPQQLLESLRHDEEVAEGSRFALPPTPADRIRLLHSFVTTAKYNGGCGVLVGGSLKNANRTMNEHCKWVGGEFIVDCLVLHDRKFQQEWIDTWTKDPVLQENDLAQIQLHLGERVAFYFNFLHFYVQALIPIAICGCVTYFIFPAFNPGYATALPIWAVGFTVLWKRREVFLAESWGAKGASKTDKDRPEFIPDGFNPDPVTGELIPFYPFWKRWVVHLGLTLPMVVLFSSAVVFISTIIISVEVYMETVYQGPYRAFGSVVPIVIYGLSLPLISMLYFMLSKVITNLENSQSKDSHMASLSRKSFIMTLSLIQLPLFLSGLVFIPFSDFVLPLMNNAGVKGIDITAQASNVMSPASLQRRVIDFAVLSQLATQVMDIALPPVIALVKSKVFPVPAAPAALIGSTVEGGDERQKFIRELAKEIQENMALPEYNIYDEYAKVANQFALLVAFSSAWPLVGLCCLFNVVLEIRINAWKICKSVRRPLPQRTESITPWADIFNAIALGGTLITTLLTALYAKWDLTTPASQQVLPHLAMFLGVLIAAEHGYMFLRWIAKLGMSIVYGDLEALGEQRRRFVRSSNQVRRDILVAEGGDAGIVKEVEDAVEVAERVFAAGGKQKEE</sequence>
<feature type="compositionally biased region" description="Polar residues" evidence="5">
    <location>
        <begin position="45"/>
        <end position="58"/>
    </location>
</feature>
<dbReference type="GO" id="GO:0032541">
    <property type="term" value="C:cortical endoplasmic reticulum"/>
    <property type="evidence" value="ECO:0007669"/>
    <property type="project" value="TreeGrafter"/>
</dbReference>